<dbReference type="SUPFAM" id="SSF56204">
    <property type="entry name" value="Hect, E3 ligase catalytic domain"/>
    <property type="match status" value="1"/>
</dbReference>
<comment type="caution">
    <text evidence="4">The sequence shown here is derived from an EMBL/GenBank/DDBJ whole genome shotgun (WGS) entry which is preliminary data.</text>
</comment>
<gene>
    <name evidence="4" type="ORF">EB796_003683</name>
</gene>
<evidence type="ECO:0000259" key="3">
    <source>
        <dbReference type="PROSITE" id="PS51284"/>
    </source>
</evidence>
<keyword evidence="5" id="KW-1185">Reference proteome</keyword>
<dbReference type="Pfam" id="PF03256">
    <property type="entry name" value="ANAPC10"/>
    <property type="match status" value="1"/>
</dbReference>
<organism evidence="4 5">
    <name type="scientific">Bugula neritina</name>
    <name type="common">Brown bryozoan</name>
    <name type="synonym">Sertularia neritina</name>
    <dbReference type="NCBI Taxonomy" id="10212"/>
    <lineage>
        <taxon>Eukaryota</taxon>
        <taxon>Metazoa</taxon>
        <taxon>Spiralia</taxon>
        <taxon>Lophotrochozoa</taxon>
        <taxon>Bryozoa</taxon>
        <taxon>Gymnolaemata</taxon>
        <taxon>Cheilostomatida</taxon>
        <taxon>Flustrina</taxon>
        <taxon>Buguloidea</taxon>
        <taxon>Bugulidae</taxon>
        <taxon>Bugula</taxon>
    </lineage>
</organism>
<dbReference type="InterPro" id="IPR000421">
    <property type="entry name" value="FA58C"/>
</dbReference>
<evidence type="ECO:0000313" key="4">
    <source>
        <dbReference type="EMBL" id="KAF6038015.1"/>
    </source>
</evidence>
<dbReference type="OrthoDB" id="8068875at2759"/>
<dbReference type="PANTHER" id="PTHR46654">
    <property type="entry name" value="E3 UBIQUITIN-PROTEIN LIGASE HECTD3"/>
    <property type="match status" value="1"/>
</dbReference>
<dbReference type="PANTHER" id="PTHR46654:SF1">
    <property type="entry name" value="E3 UBIQUITIN-PROTEIN LIGASE HECTD3"/>
    <property type="match status" value="1"/>
</dbReference>
<dbReference type="InterPro" id="IPR000569">
    <property type="entry name" value="HECT_dom"/>
</dbReference>
<dbReference type="InterPro" id="IPR008979">
    <property type="entry name" value="Galactose-bd-like_sf"/>
</dbReference>
<dbReference type="SUPFAM" id="SSF49785">
    <property type="entry name" value="Galactose-binding domain-like"/>
    <property type="match status" value="1"/>
</dbReference>
<accession>A0A7J7KID5</accession>
<dbReference type="PROSITE" id="PS50022">
    <property type="entry name" value="FA58C_3"/>
    <property type="match status" value="1"/>
</dbReference>
<dbReference type="Gene3D" id="2.60.120.260">
    <property type="entry name" value="Galactose-binding domain-like"/>
    <property type="match status" value="1"/>
</dbReference>
<name>A0A7J7KID5_BUGNE</name>
<dbReference type="InterPro" id="IPR035983">
    <property type="entry name" value="Hect_E3_ubiquitin_ligase"/>
</dbReference>
<keyword evidence="1" id="KW-0833">Ubl conjugation pathway</keyword>
<dbReference type="PROSITE" id="PS51284">
    <property type="entry name" value="DOC"/>
    <property type="match status" value="1"/>
</dbReference>
<evidence type="ECO:0000313" key="5">
    <source>
        <dbReference type="Proteomes" id="UP000593567"/>
    </source>
</evidence>
<reference evidence="4" key="1">
    <citation type="submission" date="2020-06" db="EMBL/GenBank/DDBJ databases">
        <title>Draft genome of Bugula neritina, a colonial animal packing powerful symbionts and potential medicines.</title>
        <authorList>
            <person name="Rayko M."/>
        </authorList>
    </citation>
    <scope>NUCLEOTIDE SEQUENCE [LARGE SCALE GENOMIC DNA]</scope>
    <source>
        <strain evidence="4">Kwan_BN1</strain>
    </source>
</reference>
<sequence length="447" mass="50452">MLCFWMSCIESQHSLTLSRKAFVAPADTDTVSELQEIPPGWSSECDEQLVHLLADNSDCNSSNLGTIKNYVDQITVSTTCGNDDENTLTDGNNETFWESDGNHGQHWIRLKMKKGTVISRLYITLDMDDENYLPDHVVVAGGDLDDMNVIADSRIDLSYTSGVRDECILTDACKHYPYIEIRIKSCKDEGIDTRIRGLKISSSREAELGFSVNMFADKERLCRYPALEGYNKKILYRRAQIIQRESSVSNSNFPKVVINRRTAAEHRANPSADPDGVNSVFHQIYEGLKQRSSDERPLDYRWPGHCSQWWECKFVSEGIIDQGGGFRDSLCDLAEELCPSDPHAPVPLTLFVRAPNQTSSDGNTSRDVFVPNPSCTKFPQYSWLGKLMGACFRSRENLVLALPGFVWKKISNEKVDWAADYSSVDTAEVRLLETLELQIKKFPGPFQ</sequence>
<dbReference type="Proteomes" id="UP000593567">
    <property type="component" value="Unassembled WGS sequence"/>
</dbReference>
<dbReference type="Gene3D" id="3.90.1750.10">
    <property type="entry name" value="Hect, E3 ligase catalytic domains"/>
    <property type="match status" value="1"/>
</dbReference>
<feature type="domain" description="DOC" evidence="3">
    <location>
        <begin position="44"/>
        <end position="227"/>
    </location>
</feature>
<feature type="domain" description="F5/8 type C" evidence="2">
    <location>
        <begin position="59"/>
        <end position="124"/>
    </location>
</feature>
<dbReference type="SMART" id="SM01337">
    <property type="entry name" value="APC10"/>
    <property type="match status" value="1"/>
</dbReference>
<dbReference type="GO" id="GO:0004842">
    <property type="term" value="F:ubiquitin-protein transferase activity"/>
    <property type="evidence" value="ECO:0007669"/>
    <property type="project" value="InterPro"/>
</dbReference>
<proteinExistence type="predicted"/>
<dbReference type="EMBL" id="VXIV02000485">
    <property type="protein sequence ID" value="KAF6038015.1"/>
    <property type="molecule type" value="Genomic_DNA"/>
</dbReference>
<evidence type="ECO:0000259" key="2">
    <source>
        <dbReference type="PROSITE" id="PS50022"/>
    </source>
</evidence>
<evidence type="ECO:0000256" key="1">
    <source>
        <dbReference type="ARBA" id="ARBA00022786"/>
    </source>
</evidence>
<protein>
    <submittedName>
        <fullName evidence="4">HECTD3</fullName>
    </submittedName>
</protein>
<dbReference type="InterPro" id="IPR042469">
    <property type="entry name" value="HECTD3"/>
</dbReference>
<dbReference type="Pfam" id="PF00632">
    <property type="entry name" value="HECT"/>
    <property type="match status" value="1"/>
</dbReference>
<dbReference type="AlphaFoldDB" id="A0A7J7KID5"/>
<dbReference type="InterPro" id="IPR004939">
    <property type="entry name" value="APC_su10/DOC_dom"/>
</dbReference>